<evidence type="ECO:0000256" key="2">
    <source>
        <dbReference type="SAM" id="Phobius"/>
    </source>
</evidence>
<name>A0A8J8GLT1_9EURY</name>
<evidence type="ECO:0000313" key="4">
    <source>
        <dbReference type="Proteomes" id="UP000728647"/>
    </source>
</evidence>
<feature type="transmembrane region" description="Helical" evidence="2">
    <location>
        <begin position="113"/>
        <end position="140"/>
    </location>
</feature>
<feature type="transmembrane region" description="Helical" evidence="2">
    <location>
        <begin position="301"/>
        <end position="321"/>
    </location>
</feature>
<dbReference type="EMBL" id="JABURA010000001">
    <property type="protein sequence ID" value="NUB92378.1"/>
    <property type="molecule type" value="Genomic_DNA"/>
</dbReference>
<dbReference type="GO" id="GO:0005886">
    <property type="term" value="C:plasma membrane"/>
    <property type="evidence" value="ECO:0007669"/>
    <property type="project" value="TreeGrafter"/>
</dbReference>
<feature type="transmembrane region" description="Helical" evidence="2">
    <location>
        <begin position="68"/>
        <end position="90"/>
    </location>
</feature>
<keyword evidence="2" id="KW-0472">Membrane</keyword>
<feature type="transmembrane region" description="Helical" evidence="2">
    <location>
        <begin position="38"/>
        <end position="56"/>
    </location>
</feature>
<dbReference type="Pfam" id="PF02667">
    <property type="entry name" value="SCFA_trans"/>
    <property type="match status" value="1"/>
</dbReference>
<proteinExistence type="predicted"/>
<comment type="caution">
    <text evidence="3">The sequence shown here is derived from an EMBL/GenBank/DDBJ whole genome shotgun (WGS) entry which is preliminary data.</text>
</comment>
<feature type="transmembrane region" description="Helical" evidence="2">
    <location>
        <begin position="333"/>
        <end position="352"/>
    </location>
</feature>
<gene>
    <name evidence="3" type="ORF">HT576_15275</name>
</gene>
<protein>
    <submittedName>
        <fullName evidence="3">Short-chain fatty acid transporter</fullName>
    </submittedName>
</protein>
<dbReference type="OrthoDB" id="269536at2157"/>
<organism evidence="3 4">
    <name type="scientific">Haloterrigena gelatinilytica</name>
    <dbReference type="NCBI Taxonomy" id="2741724"/>
    <lineage>
        <taxon>Archaea</taxon>
        <taxon>Methanobacteriati</taxon>
        <taxon>Methanobacteriota</taxon>
        <taxon>Stenosarchaea group</taxon>
        <taxon>Halobacteria</taxon>
        <taxon>Halobacteriales</taxon>
        <taxon>Natrialbaceae</taxon>
        <taxon>Haloterrigena</taxon>
    </lineage>
</organism>
<feature type="transmembrane region" description="Helical" evidence="2">
    <location>
        <begin position="209"/>
        <end position="229"/>
    </location>
</feature>
<feature type="transmembrane region" description="Helical" evidence="2">
    <location>
        <begin position="152"/>
        <end position="174"/>
    </location>
</feature>
<evidence type="ECO:0000256" key="1">
    <source>
        <dbReference type="SAM" id="MobiDB-lite"/>
    </source>
</evidence>
<keyword evidence="2" id="KW-0812">Transmembrane</keyword>
<feature type="transmembrane region" description="Helical" evidence="2">
    <location>
        <begin position="442"/>
        <end position="463"/>
    </location>
</feature>
<dbReference type="RefSeq" id="WP_174702482.1">
    <property type="nucleotide sequence ID" value="NZ_JABURA010000001.1"/>
</dbReference>
<feature type="transmembrane region" description="Helical" evidence="2">
    <location>
        <begin position="277"/>
        <end position="295"/>
    </location>
</feature>
<feature type="transmembrane region" description="Helical" evidence="2">
    <location>
        <begin position="406"/>
        <end position="430"/>
    </location>
</feature>
<keyword evidence="2" id="KW-1133">Transmembrane helix</keyword>
<feature type="region of interest" description="Disordered" evidence="1">
    <location>
        <begin position="1"/>
        <end position="20"/>
    </location>
</feature>
<dbReference type="Proteomes" id="UP000728647">
    <property type="component" value="Unassembled WGS sequence"/>
</dbReference>
<feature type="transmembrane region" description="Helical" evidence="2">
    <location>
        <begin position="372"/>
        <end position="394"/>
    </location>
</feature>
<sequence length="464" mass="48882">MSGETSTHDAERTDRSVADGTDRTGFVPAFGQYFPESLVGAVLLAGLALVATAPFLEPLTQLEVFATGFYDLFALQMFVILFWVLSAAVVEAPRVGAVLDRVADALPTSQRGIVFSTAVLSLALGWVNWALGLIAGVLVGQRLCRRARAEGTAVHYPLVLTGALLSLVVANQGLSSPGALLMADGSGVANVVAEDAGSVSMSSFVLHPVNLVSTAVFVVTLPLLLVWLAPSEESEIEPLEERNRVLEGSIAETLSHYSPARDREDWRLGDRLENSRLISLATVAVGLASAGWHFGTGGALTLPWLAFALVVLGLLVQGPPMAFREKTEDATRWANHVAIPFLLYASVVALLTEADLYGPIGDAIASTGVPGAASYVVAVVLGLLVPDPASVWVLQGPALAAADVDLVVSLIATMYGAGVSNLWLAFLFAGILSIRGFDWREFATYAAIVTLYVSVVVLGLLLVF</sequence>
<evidence type="ECO:0000313" key="3">
    <source>
        <dbReference type="EMBL" id="NUB92378.1"/>
    </source>
</evidence>
<dbReference type="InterPro" id="IPR006160">
    <property type="entry name" value="SCFA_transpt_AtoE"/>
</dbReference>
<reference evidence="3" key="1">
    <citation type="submission" date="2020-06" db="EMBL/GenBank/DDBJ databases">
        <title>Haloterrigena sp. nov., an extremely halophilic archaeon isolated from a saline sediment.</title>
        <authorList>
            <person name="Liu B.-B."/>
        </authorList>
    </citation>
    <scope>NUCLEOTIDE SEQUENCE</scope>
    <source>
        <strain evidence="3">SYSU A121-1</strain>
    </source>
</reference>
<dbReference type="PANTHER" id="PTHR41983">
    <property type="entry name" value="SHORT-CHAIN FATTY ACID TRANSPORTER-RELATED"/>
    <property type="match status" value="1"/>
</dbReference>
<accession>A0A8J8GLT1</accession>
<dbReference type="AlphaFoldDB" id="A0A8J8GLT1"/>
<dbReference type="PANTHER" id="PTHR41983:SF2">
    <property type="entry name" value="SHORT-CHAIN FATTY ACID TRANSPORTER-RELATED"/>
    <property type="match status" value="1"/>
</dbReference>